<sequence>MIRKSFWKFLGLLLLPILVIGCGGSDTRISGTVSYDGEPISKGQIVFMPADGKGTPEGGEIVDGKYTVKAISPGKKIVQISAAKESAAPVHNLEDMVGKGKNTTKISTAPVIPAHAEGNNATIEILPGNNTQSFDLKKPTKPAGKAR</sequence>
<name>A0A8E6BAH8_9BACT</name>
<reference evidence="2" key="1">
    <citation type="submission" date="2021-05" db="EMBL/GenBank/DDBJ databases">
        <title>Complete genome sequence of the cellulolytic planctomycete Telmatocola sphagniphila SP2T and characterization of the first cellulase from planctomycetes.</title>
        <authorList>
            <person name="Rakitin A.L."/>
            <person name="Beletsky A.V."/>
            <person name="Naumoff D.G."/>
            <person name="Kulichevskaya I.S."/>
            <person name="Mardanov A.V."/>
            <person name="Ravin N.V."/>
            <person name="Dedysh S.N."/>
        </authorList>
    </citation>
    <scope>NUCLEOTIDE SEQUENCE</scope>
    <source>
        <strain evidence="2">SP2T</strain>
    </source>
</reference>
<dbReference type="PROSITE" id="PS51257">
    <property type="entry name" value="PROKAR_LIPOPROTEIN"/>
    <property type="match status" value="1"/>
</dbReference>
<organism evidence="2 3">
    <name type="scientific">Telmatocola sphagniphila</name>
    <dbReference type="NCBI Taxonomy" id="1123043"/>
    <lineage>
        <taxon>Bacteria</taxon>
        <taxon>Pseudomonadati</taxon>
        <taxon>Planctomycetota</taxon>
        <taxon>Planctomycetia</taxon>
        <taxon>Gemmatales</taxon>
        <taxon>Gemmataceae</taxon>
    </lineage>
</organism>
<evidence type="ECO:0000256" key="1">
    <source>
        <dbReference type="SAM" id="MobiDB-lite"/>
    </source>
</evidence>
<evidence type="ECO:0000313" key="2">
    <source>
        <dbReference type="EMBL" id="QVL34269.1"/>
    </source>
</evidence>
<dbReference type="RefSeq" id="WP_213499241.1">
    <property type="nucleotide sequence ID" value="NZ_CP074694.1"/>
</dbReference>
<evidence type="ECO:0000313" key="3">
    <source>
        <dbReference type="Proteomes" id="UP000676194"/>
    </source>
</evidence>
<dbReference type="Proteomes" id="UP000676194">
    <property type="component" value="Chromosome"/>
</dbReference>
<proteinExistence type="predicted"/>
<dbReference type="KEGG" id="tsph:KIH39_10285"/>
<gene>
    <name evidence="2" type="ORF">KIH39_10285</name>
</gene>
<accession>A0A8E6BAH8</accession>
<evidence type="ECO:0008006" key="4">
    <source>
        <dbReference type="Google" id="ProtNLM"/>
    </source>
</evidence>
<feature type="region of interest" description="Disordered" evidence="1">
    <location>
        <begin position="124"/>
        <end position="147"/>
    </location>
</feature>
<dbReference type="EMBL" id="CP074694">
    <property type="protein sequence ID" value="QVL34269.1"/>
    <property type="molecule type" value="Genomic_DNA"/>
</dbReference>
<keyword evidence="3" id="KW-1185">Reference proteome</keyword>
<dbReference type="AlphaFoldDB" id="A0A8E6BAH8"/>
<protein>
    <recommendedName>
        <fullName evidence="4">Carboxypeptidase regulatory-like domain-containing protein</fullName>
    </recommendedName>
</protein>